<proteinExistence type="predicted"/>
<comment type="caution">
    <text evidence="2">The sequence shown here is derived from an EMBL/GenBank/DDBJ whole genome shotgun (WGS) entry which is preliminary data.</text>
</comment>
<evidence type="ECO:0000313" key="2">
    <source>
        <dbReference type="EMBL" id="MBL0736649.1"/>
    </source>
</evidence>
<evidence type="ECO:0008006" key="4">
    <source>
        <dbReference type="Google" id="ProtNLM"/>
    </source>
</evidence>
<keyword evidence="3" id="KW-1185">Reference proteome</keyword>
<evidence type="ECO:0000313" key="3">
    <source>
        <dbReference type="Proteomes" id="UP000603728"/>
    </source>
</evidence>
<sequence length="75" mass="7379">MKKLELNQMENLQGGTQVVYHPPQEGGGGGGIDCGIGLAGLALGIVGAAFIVTTGGAGLFAATFILGSLGTARAY</sequence>
<feature type="transmembrane region" description="Helical" evidence="1">
    <location>
        <begin position="41"/>
        <end position="66"/>
    </location>
</feature>
<gene>
    <name evidence="2" type="ORF">JI750_07130</name>
</gene>
<accession>A0ABS1KAX2</accession>
<name>A0ABS1KAX2_9FLAO</name>
<keyword evidence="1" id="KW-0812">Transmembrane</keyword>
<dbReference type="Proteomes" id="UP000603728">
    <property type="component" value="Unassembled WGS sequence"/>
</dbReference>
<protein>
    <recommendedName>
        <fullName evidence="4">Bacteriocin</fullName>
    </recommendedName>
</protein>
<keyword evidence="1" id="KW-0472">Membrane</keyword>
<dbReference type="EMBL" id="JAERSF010000001">
    <property type="protein sequence ID" value="MBL0736649.1"/>
    <property type="molecule type" value="Genomic_DNA"/>
</dbReference>
<organism evidence="2 3">
    <name type="scientific">Flavobacterium tagetis</name>
    <dbReference type="NCBI Taxonomy" id="2801336"/>
    <lineage>
        <taxon>Bacteria</taxon>
        <taxon>Pseudomonadati</taxon>
        <taxon>Bacteroidota</taxon>
        <taxon>Flavobacteriia</taxon>
        <taxon>Flavobacteriales</taxon>
        <taxon>Flavobacteriaceae</taxon>
        <taxon>Flavobacterium</taxon>
    </lineage>
</organism>
<evidence type="ECO:0000256" key="1">
    <source>
        <dbReference type="SAM" id="Phobius"/>
    </source>
</evidence>
<dbReference type="RefSeq" id="WP_201999624.1">
    <property type="nucleotide sequence ID" value="NZ_JAERSF010000001.1"/>
</dbReference>
<reference evidence="2 3" key="1">
    <citation type="submission" date="2021-01" db="EMBL/GenBank/DDBJ databases">
        <title>Genome seq and assembly of Flavobacterium sp. GN10.</title>
        <authorList>
            <person name="Chhetri G."/>
        </authorList>
    </citation>
    <scope>NUCLEOTIDE SEQUENCE [LARGE SCALE GENOMIC DNA]</scope>
    <source>
        <strain evidence="2 3">GN10</strain>
    </source>
</reference>
<keyword evidence="1" id="KW-1133">Transmembrane helix</keyword>